<evidence type="ECO:0000313" key="1">
    <source>
        <dbReference type="EMBL" id="RXQ91543.1"/>
    </source>
</evidence>
<keyword evidence="1" id="KW-0436">Ligase</keyword>
<gene>
    <name evidence="1" type="ORF">EO244_12415</name>
</gene>
<sequence>MPNQQRNLYFIALVPHSALRERVENLKKEMKDSFNAKHALKSPAHITLQMPFRSSTQTETKLIQTLEEFARQQDTFEINLSGFDCFEPRVIFIKISDHTPILSLHAKLIPDLANKIEIGEKEISQNIHPHMTIATRDLSTQNFNKAWSKFKNREFKASFLCKSLFLLKHNGSFWDIYQEFLFKKQ</sequence>
<dbReference type="PANTHER" id="PTHR40037">
    <property type="entry name" value="PHOSPHOESTERASE YJCG-RELATED"/>
    <property type="match status" value="1"/>
</dbReference>
<proteinExistence type="predicted"/>
<accession>A0A4Q1JJT4</accession>
<reference evidence="1 2" key="1">
    <citation type="submission" date="2019-01" db="EMBL/GenBank/DDBJ databases">
        <title>Ancylomarina salipaludis sp. nov., isolated from a salt marsh.</title>
        <authorList>
            <person name="Yoon J.-H."/>
        </authorList>
    </citation>
    <scope>NUCLEOTIDE SEQUENCE [LARGE SCALE GENOMIC DNA]</scope>
    <source>
        <strain evidence="1 2">SHSM-M15</strain>
    </source>
</reference>
<protein>
    <submittedName>
        <fullName evidence="1">2'-5' RNA ligase family protein</fullName>
    </submittedName>
</protein>
<dbReference type="Proteomes" id="UP000289703">
    <property type="component" value="Unassembled WGS sequence"/>
</dbReference>
<comment type="caution">
    <text evidence="1">The sequence shown here is derived from an EMBL/GenBank/DDBJ whole genome shotgun (WGS) entry which is preliminary data.</text>
</comment>
<dbReference type="RefSeq" id="WP_129254996.1">
    <property type="nucleotide sequence ID" value="NZ_SAXA01000011.1"/>
</dbReference>
<dbReference type="Gene3D" id="3.90.1140.10">
    <property type="entry name" value="Cyclic phosphodiesterase"/>
    <property type="match status" value="1"/>
</dbReference>
<dbReference type="PANTHER" id="PTHR40037:SF1">
    <property type="entry name" value="PHOSPHOESTERASE SAOUHSC_00951-RELATED"/>
    <property type="match status" value="1"/>
</dbReference>
<dbReference type="InterPro" id="IPR050580">
    <property type="entry name" value="2H_phosphoesterase_YjcG-like"/>
</dbReference>
<dbReference type="EMBL" id="SAXA01000011">
    <property type="protein sequence ID" value="RXQ91543.1"/>
    <property type="molecule type" value="Genomic_DNA"/>
</dbReference>
<name>A0A4Q1JJT4_9BACT</name>
<dbReference type="OrthoDB" id="1951600at2"/>
<evidence type="ECO:0000313" key="2">
    <source>
        <dbReference type="Proteomes" id="UP000289703"/>
    </source>
</evidence>
<dbReference type="InterPro" id="IPR009097">
    <property type="entry name" value="Cyclic_Pdiesterase"/>
</dbReference>
<keyword evidence="2" id="KW-1185">Reference proteome</keyword>
<dbReference type="SUPFAM" id="SSF55144">
    <property type="entry name" value="LigT-like"/>
    <property type="match status" value="1"/>
</dbReference>
<dbReference type="GO" id="GO:0016874">
    <property type="term" value="F:ligase activity"/>
    <property type="evidence" value="ECO:0007669"/>
    <property type="project" value="UniProtKB-KW"/>
</dbReference>
<dbReference type="Pfam" id="PF13563">
    <property type="entry name" value="2_5_RNA_ligase2"/>
    <property type="match status" value="1"/>
</dbReference>
<organism evidence="1 2">
    <name type="scientific">Ancylomarina salipaludis</name>
    <dbReference type="NCBI Taxonomy" id="2501299"/>
    <lineage>
        <taxon>Bacteria</taxon>
        <taxon>Pseudomonadati</taxon>
        <taxon>Bacteroidota</taxon>
        <taxon>Bacteroidia</taxon>
        <taxon>Marinilabiliales</taxon>
        <taxon>Marinifilaceae</taxon>
        <taxon>Ancylomarina</taxon>
    </lineage>
</organism>
<dbReference type="AlphaFoldDB" id="A0A4Q1JJT4"/>